<evidence type="ECO:0000256" key="1">
    <source>
        <dbReference type="SAM" id="SignalP"/>
    </source>
</evidence>
<dbReference type="Proteomes" id="UP001499959">
    <property type="component" value="Unassembled WGS sequence"/>
</dbReference>
<dbReference type="RefSeq" id="WP_345302218.1">
    <property type="nucleotide sequence ID" value="NZ_BAABJE010000002.1"/>
</dbReference>
<reference evidence="3" key="1">
    <citation type="journal article" date="2019" name="Int. J. Syst. Evol. Microbiol.">
        <title>The Global Catalogue of Microorganisms (GCM) 10K type strain sequencing project: providing services to taxonomists for standard genome sequencing and annotation.</title>
        <authorList>
            <consortium name="The Broad Institute Genomics Platform"/>
            <consortium name="The Broad Institute Genome Sequencing Center for Infectious Disease"/>
            <person name="Wu L."/>
            <person name="Ma J."/>
        </authorList>
    </citation>
    <scope>NUCLEOTIDE SEQUENCE [LARGE SCALE GENOMIC DNA]</scope>
    <source>
        <strain evidence="3">JCM 18204</strain>
    </source>
</reference>
<organism evidence="2 3">
    <name type="scientific">Lysobacter hankyongensis</name>
    <dbReference type="NCBI Taxonomy" id="1176535"/>
    <lineage>
        <taxon>Bacteria</taxon>
        <taxon>Pseudomonadati</taxon>
        <taxon>Pseudomonadota</taxon>
        <taxon>Gammaproteobacteria</taxon>
        <taxon>Lysobacterales</taxon>
        <taxon>Lysobacteraceae</taxon>
        <taxon>Lysobacter</taxon>
    </lineage>
</organism>
<sequence length="290" mass="31285">MQRKHILGLAIAVAAIASMTAYAQRGLFTRDDAIRGVSADVQNYSGLQRTRGKVARLPAAASAPITAKLAPPIYPVTEAEVYDVDSFGRNVRWLGIASAFINVQSGCPKPTSPDEYCQELNPAVGASTSFAFNDAARIVLPKYASNSILCYWFSPVLSYTWQNPTASRVIGRLSYNPTLTIENPVLADPSLIDPTTGAPFGGQLMTSMTSSERFQESLEPGVTLMERTRDSTVCMAGFISHKSLIQNYGLTPSQADDFFASPTTVRLNVTGSVQYVSTASFVFGLRVMGD</sequence>
<evidence type="ECO:0000313" key="2">
    <source>
        <dbReference type="EMBL" id="GAA4787131.1"/>
    </source>
</evidence>
<proteinExistence type="predicted"/>
<name>A0ABP9AZE6_9GAMM</name>
<feature type="signal peptide" evidence="1">
    <location>
        <begin position="1"/>
        <end position="23"/>
    </location>
</feature>
<keyword evidence="3" id="KW-1185">Reference proteome</keyword>
<dbReference type="EMBL" id="BAABJE010000002">
    <property type="protein sequence ID" value="GAA4787131.1"/>
    <property type="molecule type" value="Genomic_DNA"/>
</dbReference>
<comment type="caution">
    <text evidence="2">The sequence shown here is derived from an EMBL/GenBank/DDBJ whole genome shotgun (WGS) entry which is preliminary data.</text>
</comment>
<feature type="chain" id="PRO_5045320221" evidence="1">
    <location>
        <begin position="24"/>
        <end position="290"/>
    </location>
</feature>
<evidence type="ECO:0000313" key="3">
    <source>
        <dbReference type="Proteomes" id="UP001499959"/>
    </source>
</evidence>
<keyword evidence="1" id="KW-0732">Signal</keyword>
<accession>A0ABP9AZE6</accession>
<protein>
    <submittedName>
        <fullName evidence="2">Uncharacterized protein</fullName>
    </submittedName>
</protein>
<gene>
    <name evidence="2" type="ORF">GCM10023307_10160</name>
</gene>